<gene>
    <name evidence="2" type="ORF">KIPB_007825</name>
</gene>
<dbReference type="EMBL" id="BDIP01002284">
    <property type="protein sequence ID" value="GIQ86050.1"/>
    <property type="molecule type" value="Genomic_DNA"/>
</dbReference>
<proteinExistence type="predicted"/>
<dbReference type="Proteomes" id="UP000265618">
    <property type="component" value="Unassembled WGS sequence"/>
</dbReference>
<organism evidence="2 3">
    <name type="scientific">Kipferlia bialata</name>
    <dbReference type="NCBI Taxonomy" id="797122"/>
    <lineage>
        <taxon>Eukaryota</taxon>
        <taxon>Metamonada</taxon>
        <taxon>Carpediemonas-like organisms</taxon>
        <taxon>Kipferlia</taxon>
    </lineage>
</organism>
<evidence type="ECO:0000313" key="2">
    <source>
        <dbReference type="EMBL" id="GIQ86050.1"/>
    </source>
</evidence>
<accession>A0A9K3D1W2</accession>
<name>A0A9K3D1W2_9EUKA</name>
<protein>
    <submittedName>
        <fullName evidence="2">Uncharacterized protein</fullName>
    </submittedName>
</protein>
<keyword evidence="3" id="KW-1185">Reference proteome</keyword>
<reference evidence="2 3" key="1">
    <citation type="journal article" date="2018" name="PLoS ONE">
        <title>The draft genome of Kipferlia bialata reveals reductive genome evolution in fornicate parasites.</title>
        <authorList>
            <person name="Tanifuji G."/>
            <person name="Takabayashi S."/>
            <person name="Kume K."/>
            <person name="Takagi M."/>
            <person name="Nakayama T."/>
            <person name="Kamikawa R."/>
            <person name="Inagaki Y."/>
            <person name="Hashimoto T."/>
        </authorList>
    </citation>
    <scope>NUCLEOTIDE SEQUENCE [LARGE SCALE GENOMIC DNA]</scope>
    <source>
        <strain evidence="2">NY0173</strain>
    </source>
</reference>
<feature type="compositionally biased region" description="Basic and acidic residues" evidence="1">
    <location>
        <begin position="57"/>
        <end position="72"/>
    </location>
</feature>
<feature type="compositionally biased region" description="Basic and acidic residues" evidence="1">
    <location>
        <begin position="80"/>
        <end position="89"/>
    </location>
</feature>
<evidence type="ECO:0000256" key="1">
    <source>
        <dbReference type="SAM" id="MobiDB-lite"/>
    </source>
</evidence>
<sequence>MAEGPPRPLPPKHQKPRAPPGNTPTSLNRSGFRQGVHEKGFTPRGLPSPRRSFVNFAEREGDSTKRDKRDPDSISISGVESRERERDGCGSRAPPSSAGGPMPPLHLDGDRGGERESGRGRQRGASTPRGKMEGSLSARPDNPPRVSPPAHRSHSNRRSVQPRSVERSRAVAARLQKLQKH</sequence>
<feature type="compositionally biased region" description="Low complexity" evidence="1">
    <location>
        <begin position="90"/>
        <end position="100"/>
    </location>
</feature>
<comment type="caution">
    <text evidence="2">The sequence shown here is derived from an EMBL/GenBank/DDBJ whole genome shotgun (WGS) entry which is preliminary data.</text>
</comment>
<dbReference type="AlphaFoldDB" id="A0A9K3D1W2"/>
<feature type="compositionally biased region" description="Basic and acidic residues" evidence="1">
    <location>
        <begin position="107"/>
        <end position="119"/>
    </location>
</feature>
<feature type="region of interest" description="Disordered" evidence="1">
    <location>
        <begin position="1"/>
        <end position="181"/>
    </location>
</feature>
<evidence type="ECO:0000313" key="3">
    <source>
        <dbReference type="Proteomes" id="UP000265618"/>
    </source>
</evidence>